<dbReference type="InterPro" id="IPR050291">
    <property type="entry name" value="CDF_Transporter"/>
</dbReference>
<dbReference type="NCBIfam" id="TIGR01297">
    <property type="entry name" value="CDF"/>
    <property type="match status" value="1"/>
</dbReference>
<dbReference type="Gene3D" id="3.30.70.1350">
    <property type="entry name" value="Cation efflux protein, cytoplasmic domain"/>
    <property type="match status" value="1"/>
</dbReference>
<evidence type="ECO:0000313" key="11">
    <source>
        <dbReference type="Proteomes" id="UP000503447"/>
    </source>
</evidence>
<keyword evidence="11" id="KW-1185">Reference proteome</keyword>
<evidence type="ECO:0000256" key="1">
    <source>
        <dbReference type="ARBA" id="ARBA00004141"/>
    </source>
</evidence>
<dbReference type="GO" id="GO:0016020">
    <property type="term" value="C:membrane"/>
    <property type="evidence" value="ECO:0007669"/>
    <property type="project" value="UniProtKB-SubCell"/>
</dbReference>
<evidence type="ECO:0000256" key="7">
    <source>
        <dbReference type="SAM" id="Phobius"/>
    </source>
</evidence>
<dbReference type="RefSeq" id="WP_171475030.1">
    <property type="nucleotide sequence ID" value="NZ_CP053452.2"/>
</dbReference>
<keyword evidence="5 7" id="KW-1133">Transmembrane helix</keyword>
<dbReference type="FunFam" id="1.20.1510.10:FF:000006">
    <property type="entry name" value="Divalent cation efflux transporter"/>
    <property type="match status" value="1"/>
</dbReference>
<evidence type="ECO:0000259" key="9">
    <source>
        <dbReference type="Pfam" id="PF16916"/>
    </source>
</evidence>
<dbReference type="GO" id="GO:0008324">
    <property type="term" value="F:monoatomic cation transmembrane transporter activity"/>
    <property type="evidence" value="ECO:0007669"/>
    <property type="project" value="InterPro"/>
</dbReference>
<comment type="subcellular location">
    <subcellularLocation>
        <location evidence="1">Membrane</location>
        <topology evidence="1">Multi-pass membrane protein</topology>
    </subcellularLocation>
</comment>
<keyword evidence="6 7" id="KW-0472">Membrane</keyword>
<evidence type="ECO:0000256" key="4">
    <source>
        <dbReference type="ARBA" id="ARBA00022692"/>
    </source>
</evidence>
<feature type="transmembrane region" description="Helical" evidence="7">
    <location>
        <begin position="40"/>
        <end position="64"/>
    </location>
</feature>
<evidence type="ECO:0000256" key="3">
    <source>
        <dbReference type="ARBA" id="ARBA00022448"/>
    </source>
</evidence>
<dbReference type="InterPro" id="IPR058533">
    <property type="entry name" value="Cation_efflux_TM"/>
</dbReference>
<dbReference type="PANTHER" id="PTHR43840:SF15">
    <property type="entry name" value="MITOCHONDRIAL METAL TRANSPORTER 1-RELATED"/>
    <property type="match status" value="1"/>
</dbReference>
<sequence>MPTIDTRELYRYGRRAALLGCAVGLSLGIIKLAAGHYGHSAALVADAVHSLGDALLSGAVWAVFHWAERPADPEHPYGHARAEAVAGSCISLVLILSALVAGGQASHAFRSPHPEPPSGFTLIVAVVSFVTNETLYRFNRRVARRTGSAALAATAWDQRLDALTAVGILLALAVARIGGPDWAVADHIAGLCVAVVIFFAGARLFRDSVNELMDAQADPAIVDSVRRVAETVAGVTGVEKLLVRKAGLEFFVDVHIEVNPEVTVREGHAIAHAVKDRIMEQVTAVKDVLVHIEPSPAPPPDSPG</sequence>
<evidence type="ECO:0000256" key="2">
    <source>
        <dbReference type="ARBA" id="ARBA00008114"/>
    </source>
</evidence>
<dbReference type="KEGG" id="ftj:FTUN_7852"/>
<dbReference type="Pfam" id="PF01545">
    <property type="entry name" value="Cation_efflux"/>
    <property type="match status" value="1"/>
</dbReference>
<dbReference type="Pfam" id="PF16916">
    <property type="entry name" value="ZT_dimer"/>
    <property type="match status" value="1"/>
</dbReference>
<dbReference type="InterPro" id="IPR002524">
    <property type="entry name" value="Cation_efflux"/>
</dbReference>
<dbReference type="AlphaFoldDB" id="A0A6M5Z1E4"/>
<feature type="transmembrane region" description="Helical" evidence="7">
    <location>
        <begin position="118"/>
        <end position="139"/>
    </location>
</feature>
<keyword evidence="4 7" id="KW-0812">Transmembrane</keyword>
<proteinExistence type="inferred from homology"/>
<feature type="domain" description="Cation efflux protein cytoplasmic" evidence="9">
    <location>
        <begin position="218"/>
        <end position="294"/>
    </location>
</feature>
<evidence type="ECO:0000313" key="10">
    <source>
        <dbReference type="EMBL" id="QJX00228.1"/>
    </source>
</evidence>
<evidence type="ECO:0000256" key="6">
    <source>
        <dbReference type="ARBA" id="ARBA00023136"/>
    </source>
</evidence>
<feature type="transmembrane region" description="Helical" evidence="7">
    <location>
        <begin position="184"/>
        <end position="205"/>
    </location>
</feature>
<feature type="transmembrane region" description="Helical" evidence="7">
    <location>
        <begin position="16"/>
        <end position="34"/>
    </location>
</feature>
<gene>
    <name evidence="10" type="ORF">FTUN_7852</name>
</gene>
<evidence type="ECO:0000256" key="5">
    <source>
        <dbReference type="ARBA" id="ARBA00022989"/>
    </source>
</evidence>
<keyword evidence="3" id="KW-0813">Transport</keyword>
<dbReference type="Proteomes" id="UP000503447">
    <property type="component" value="Chromosome"/>
</dbReference>
<name>A0A6M5Z1E4_9BACT</name>
<dbReference type="InterPro" id="IPR027469">
    <property type="entry name" value="Cation_efflux_TMD_sf"/>
</dbReference>
<dbReference type="PANTHER" id="PTHR43840">
    <property type="entry name" value="MITOCHONDRIAL METAL TRANSPORTER 1-RELATED"/>
    <property type="match status" value="1"/>
</dbReference>
<dbReference type="InterPro" id="IPR036837">
    <property type="entry name" value="Cation_efflux_CTD_sf"/>
</dbReference>
<dbReference type="SUPFAM" id="SSF160240">
    <property type="entry name" value="Cation efflux protein cytoplasmic domain-like"/>
    <property type="match status" value="1"/>
</dbReference>
<dbReference type="EMBL" id="CP053452">
    <property type="protein sequence ID" value="QJX00228.1"/>
    <property type="molecule type" value="Genomic_DNA"/>
</dbReference>
<dbReference type="InterPro" id="IPR027470">
    <property type="entry name" value="Cation_efflux_CTD"/>
</dbReference>
<comment type="similarity">
    <text evidence="2">Belongs to the cation diffusion facilitator (CDF) transporter (TC 2.A.4) family.</text>
</comment>
<feature type="domain" description="Cation efflux protein transmembrane" evidence="8">
    <location>
        <begin position="23"/>
        <end position="213"/>
    </location>
</feature>
<protein>
    <submittedName>
        <fullName evidence="10">Cobalt-zinc-cadmium resistance protein</fullName>
    </submittedName>
</protein>
<feature type="transmembrane region" description="Helical" evidence="7">
    <location>
        <begin position="85"/>
        <end position="106"/>
    </location>
</feature>
<evidence type="ECO:0000259" key="8">
    <source>
        <dbReference type="Pfam" id="PF01545"/>
    </source>
</evidence>
<accession>A0A6M5Z1E4</accession>
<dbReference type="Gene3D" id="1.20.1510.10">
    <property type="entry name" value="Cation efflux protein transmembrane domain"/>
    <property type="match status" value="1"/>
</dbReference>
<reference evidence="11" key="1">
    <citation type="submission" date="2020-05" db="EMBL/GenBank/DDBJ databases">
        <title>Frigoriglobus tundricola gen. nov., sp. nov., a psychrotolerant cellulolytic planctomycete of the family Gemmataceae with two divergent copies of 16S rRNA gene.</title>
        <authorList>
            <person name="Kulichevskaya I.S."/>
            <person name="Ivanova A.A."/>
            <person name="Naumoff D.G."/>
            <person name="Beletsky A.V."/>
            <person name="Rijpstra W.I.C."/>
            <person name="Sinninghe Damste J.S."/>
            <person name="Mardanov A.V."/>
            <person name="Ravin N.V."/>
            <person name="Dedysh S.N."/>
        </authorList>
    </citation>
    <scope>NUCLEOTIDE SEQUENCE [LARGE SCALE GENOMIC DNA]</scope>
    <source>
        <strain evidence="11">PL17</strain>
    </source>
</reference>
<feature type="transmembrane region" description="Helical" evidence="7">
    <location>
        <begin position="160"/>
        <end position="178"/>
    </location>
</feature>
<dbReference type="SUPFAM" id="SSF161111">
    <property type="entry name" value="Cation efflux protein transmembrane domain-like"/>
    <property type="match status" value="1"/>
</dbReference>
<organism evidence="10 11">
    <name type="scientific">Frigoriglobus tundricola</name>
    <dbReference type="NCBI Taxonomy" id="2774151"/>
    <lineage>
        <taxon>Bacteria</taxon>
        <taxon>Pseudomonadati</taxon>
        <taxon>Planctomycetota</taxon>
        <taxon>Planctomycetia</taxon>
        <taxon>Gemmatales</taxon>
        <taxon>Gemmataceae</taxon>
        <taxon>Frigoriglobus</taxon>
    </lineage>
</organism>